<comment type="caution">
    <text evidence="1">The sequence shown here is derived from an EMBL/GenBank/DDBJ whole genome shotgun (WGS) entry which is preliminary data.</text>
</comment>
<gene>
    <name evidence="1" type="ORF">GHO27_13775</name>
</gene>
<reference evidence="1 2" key="1">
    <citation type="submission" date="2019-10" db="EMBL/GenBank/DDBJ databases">
        <title>Evaluation of single-gene subtyping targets for Pseudomonas.</title>
        <authorList>
            <person name="Reichler S.J."/>
            <person name="Orsi R.H."/>
            <person name="Wiedmann M."/>
            <person name="Martin N.H."/>
            <person name="Murphy S.I."/>
        </authorList>
    </citation>
    <scope>NUCLEOTIDE SEQUENCE [LARGE SCALE GENOMIC DNA]</scope>
    <source>
        <strain evidence="1 2">FSL R10-1637</strain>
    </source>
</reference>
<proteinExistence type="predicted"/>
<organism evidence="1 2">
    <name type="scientific">Pseudomonas helleri</name>
    <dbReference type="NCBI Taxonomy" id="1608996"/>
    <lineage>
        <taxon>Bacteria</taxon>
        <taxon>Pseudomonadati</taxon>
        <taxon>Pseudomonadota</taxon>
        <taxon>Gammaproteobacteria</taxon>
        <taxon>Pseudomonadales</taxon>
        <taxon>Pseudomonadaceae</taxon>
        <taxon>Pseudomonas</taxon>
    </lineage>
</organism>
<dbReference type="EMBL" id="WIVU01000025">
    <property type="protein sequence ID" value="MQU06761.1"/>
    <property type="molecule type" value="Genomic_DNA"/>
</dbReference>
<accession>A0A6L5HWG4</accession>
<name>A0A6L5HWG4_9PSED</name>
<evidence type="ECO:0000313" key="2">
    <source>
        <dbReference type="Proteomes" id="UP000478064"/>
    </source>
</evidence>
<sequence length="494" mass="54713">MSNSFCNNHMPAYLALEPPEVLDALPDIEGGQNNLVPVAALASAVRVLIPQWGNASPHLDKFDEVELMWRGGKVDALKVTGQTSDAERTLLIPSSVLTNGVHQLFYRFKAWNEIDFQNVPPIEVTIDTIAPILNAGNTQLLFPAEIIEDGVTAGYLEREENHDQVTSEVPPYIAPMPGDIIRWYLSDSQSDEHYVDELTLNIDTAVDPLPALVYEGQVFRDSGDGRRYAHYQIQDRAGNLSLASQRIELLVEVSPIPRDLPFPKVTQASGSGSISKLDPFNAGQGITVEIPASVVLYEGEEVRVSWGVAGKVGYFLGEFSSVPADRKLNVGKDYVPQHMGKSITVKYEVKTVTGKVLPSERLTVDMGMIPRDSMQYGYCDVTQVSASRFPDAGLVVRLLTRWFLIMPGQYVNIYGRGVSATPGLADITFPILTDFEVTQQWIDEEYITDLIVKADIMPFKVPSELTIITRFSFDGKETWTTEEGSPRSKLQLIT</sequence>
<evidence type="ECO:0000313" key="1">
    <source>
        <dbReference type="EMBL" id="MQU06761.1"/>
    </source>
</evidence>
<dbReference type="Proteomes" id="UP000478064">
    <property type="component" value="Unassembled WGS sequence"/>
</dbReference>
<protein>
    <submittedName>
        <fullName evidence="1">Uncharacterized protein</fullName>
    </submittedName>
</protein>
<dbReference type="RefSeq" id="WP_153374063.1">
    <property type="nucleotide sequence ID" value="NZ_WIVU01000025.1"/>
</dbReference>
<dbReference type="AlphaFoldDB" id="A0A6L5HWG4"/>